<accession>A0A2A9DNW5</accession>
<dbReference type="Proteomes" id="UP000221653">
    <property type="component" value="Unassembled WGS sequence"/>
</dbReference>
<keyword evidence="1 4" id="KW-0533">Nickel</keyword>
<feature type="binding site" evidence="4">
    <location>
        <position position="73"/>
    </location>
    <ligand>
        <name>Zn(2+)</name>
        <dbReference type="ChEBI" id="CHEBI:29105"/>
    </ligand>
</feature>
<dbReference type="InterPro" id="IPR000688">
    <property type="entry name" value="HypA/HybF"/>
</dbReference>
<comment type="caution">
    <text evidence="5">The sequence shown here is derived from an EMBL/GenBank/DDBJ whole genome shotgun (WGS) entry which is preliminary data.</text>
</comment>
<evidence type="ECO:0000313" key="6">
    <source>
        <dbReference type="Proteomes" id="UP000221653"/>
    </source>
</evidence>
<comment type="function">
    <text evidence="4">Involved in the maturation of [NiFe] hydrogenases. Required for nickel insertion into the metal center of the hydrogenase.</text>
</comment>
<evidence type="ECO:0000256" key="1">
    <source>
        <dbReference type="ARBA" id="ARBA00022596"/>
    </source>
</evidence>
<dbReference type="PIRSF" id="PIRSF004761">
    <property type="entry name" value="Hydrgn_mat_HypA"/>
    <property type="match status" value="1"/>
</dbReference>
<dbReference type="STRING" id="1724.GCA_001044175_01152"/>
<evidence type="ECO:0000313" key="5">
    <source>
        <dbReference type="EMBL" id="PFG28437.1"/>
    </source>
</evidence>
<dbReference type="GO" id="GO:0051604">
    <property type="term" value="P:protein maturation"/>
    <property type="evidence" value="ECO:0007669"/>
    <property type="project" value="InterPro"/>
</dbReference>
<dbReference type="GO" id="GO:0008270">
    <property type="term" value="F:zinc ion binding"/>
    <property type="evidence" value="ECO:0007669"/>
    <property type="project" value="UniProtKB-UniRule"/>
</dbReference>
<evidence type="ECO:0000256" key="4">
    <source>
        <dbReference type="HAMAP-Rule" id="MF_00213"/>
    </source>
</evidence>
<dbReference type="AlphaFoldDB" id="A0A2A9DNW5"/>
<keyword evidence="2 4" id="KW-0479">Metal-binding</keyword>
<protein>
    <recommendedName>
        <fullName evidence="4">Hydrogenase maturation factor HypA</fullName>
    </recommendedName>
</protein>
<evidence type="ECO:0000256" key="3">
    <source>
        <dbReference type="ARBA" id="ARBA00022833"/>
    </source>
</evidence>
<dbReference type="PANTHER" id="PTHR34535:SF3">
    <property type="entry name" value="HYDROGENASE MATURATION FACTOR HYPA"/>
    <property type="match status" value="1"/>
</dbReference>
<evidence type="ECO:0000256" key="2">
    <source>
        <dbReference type="ARBA" id="ARBA00022723"/>
    </source>
</evidence>
<dbReference type="Pfam" id="PF01155">
    <property type="entry name" value="HypA"/>
    <property type="match status" value="1"/>
</dbReference>
<proteinExistence type="inferred from homology"/>
<name>A0A2A9DNW5_9CORY</name>
<dbReference type="Gene3D" id="3.30.2320.80">
    <property type="match status" value="1"/>
</dbReference>
<sequence>MHELSLLTGVTRTASEAAEGKTIRAVGLTVGSFSGVVIDALDGAWFLARQGTACENAELHIEPVTATVWCPTCQREQPIDEYFDLSCPVCGTGTAELRRGKEFDISYIDVDTDE</sequence>
<keyword evidence="3 4" id="KW-0862">Zinc</keyword>
<dbReference type="HAMAP" id="MF_00213">
    <property type="entry name" value="HypA_HybF"/>
    <property type="match status" value="1"/>
</dbReference>
<dbReference type="GO" id="GO:0016151">
    <property type="term" value="F:nickel cation binding"/>
    <property type="evidence" value="ECO:0007669"/>
    <property type="project" value="UniProtKB-UniRule"/>
</dbReference>
<feature type="binding site" evidence="4">
    <location>
        <position position="87"/>
    </location>
    <ligand>
        <name>Zn(2+)</name>
        <dbReference type="ChEBI" id="CHEBI:29105"/>
    </ligand>
</feature>
<reference evidence="5 6" key="1">
    <citation type="submission" date="2017-10" db="EMBL/GenBank/DDBJ databases">
        <title>Sequencing the genomes of 1000 actinobacteria strains.</title>
        <authorList>
            <person name="Klenk H.-P."/>
        </authorList>
    </citation>
    <scope>NUCLEOTIDE SEQUENCE [LARGE SCALE GENOMIC DNA]</scope>
    <source>
        <strain evidence="5 6">DSM 20688</strain>
    </source>
</reference>
<dbReference type="EMBL" id="PDJF01000001">
    <property type="protein sequence ID" value="PFG28437.1"/>
    <property type="molecule type" value="Genomic_DNA"/>
</dbReference>
<organism evidence="5 6">
    <name type="scientific">Corynebacterium renale</name>
    <dbReference type="NCBI Taxonomy" id="1724"/>
    <lineage>
        <taxon>Bacteria</taxon>
        <taxon>Bacillati</taxon>
        <taxon>Actinomycetota</taxon>
        <taxon>Actinomycetes</taxon>
        <taxon>Mycobacteriales</taxon>
        <taxon>Corynebacteriaceae</taxon>
        <taxon>Corynebacterium</taxon>
    </lineage>
</organism>
<dbReference type="OrthoDB" id="288014at2"/>
<feature type="binding site" evidence="4">
    <location>
        <position position="90"/>
    </location>
    <ligand>
        <name>Zn(2+)</name>
        <dbReference type="ChEBI" id="CHEBI:29105"/>
    </ligand>
</feature>
<feature type="binding site" evidence="4">
    <location>
        <position position="2"/>
    </location>
    <ligand>
        <name>Ni(2+)</name>
        <dbReference type="ChEBI" id="CHEBI:49786"/>
    </ligand>
</feature>
<comment type="similarity">
    <text evidence="4">Belongs to the HypA/HybF family.</text>
</comment>
<dbReference type="RefSeq" id="WP_048379332.1">
    <property type="nucleotide sequence ID" value="NZ_LDYE01000003.1"/>
</dbReference>
<feature type="binding site" evidence="4">
    <location>
        <position position="70"/>
    </location>
    <ligand>
        <name>Zn(2+)</name>
        <dbReference type="ChEBI" id="CHEBI:29105"/>
    </ligand>
</feature>
<keyword evidence="6" id="KW-1185">Reference proteome</keyword>
<dbReference type="PANTHER" id="PTHR34535">
    <property type="entry name" value="HYDROGENASE MATURATION FACTOR HYPA"/>
    <property type="match status" value="1"/>
</dbReference>
<gene>
    <name evidence="4" type="primary">hypA</name>
    <name evidence="5" type="ORF">ATK06_1548</name>
</gene>